<dbReference type="EMBL" id="CP030840">
    <property type="protein sequence ID" value="AXC13897.1"/>
    <property type="molecule type" value="Genomic_DNA"/>
</dbReference>
<dbReference type="InterPro" id="IPR013517">
    <property type="entry name" value="FG-GAP"/>
</dbReference>
<organism evidence="3 4">
    <name type="scientific">Acidisarcina polymorpha</name>
    <dbReference type="NCBI Taxonomy" id="2211140"/>
    <lineage>
        <taxon>Bacteria</taxon>
        <taxon>Pseudomonadati</taxon>
        <taxon>Acidobacteriota</taxon>
        <taxon>Terriglobia</taxon>
        <taxon>Terriglobales</taxon>
        <taxon>Acidobacteriaceae</taxon>
        <taxon>Acidisarcina</taxon>
    </lineage>
</organism>
<feature type="domain" description="ASPIC/UnbV" evidence="2">
    <location>
        <begin position="473"/>
        <end position="539"/>
    </location>
</feature>
<dbReference type="SUPFAM" id="SSF69318">
    <property type="entry name" value="Integrin alpha N-terminal domain"/>
    <property type="match status" value="1"/>
</dbReference>
<gene>
    <name evidence="3" type="ORF">ACPOL_4625</name>
</gene>
<evidence type="ECO:0000259" key="2">
    <source>
        <dbReference type="Pfam" id="PF07593"/>
    </source>
</evidence>
<evidence type="ECO:0000313" key="3">
    <source>
        <dbReference type="EMBL" id="AXC13897.1"/>
    </source>
</evidence>
<dbReference type="AlphaFoldDB" id="A0A2Z5G547"/>
<accession>A0A2Z5G547</accession>
<evidence type="ECO:0000256" key="1">
    <source>
        <dbReference type="ARBA" id="ARBA00022729"/>
    </source>
</evidence>
<proteinExistence type="predicted"/>
<dbReference type="Pfam" id="PF13517">
    <property type="entry name" value="FG-GAP_3"/>
    <property type="match status" value="2"/>
</dbReference>
<evidence type="ECO:0000313" key="4">
    <source>
        <dbReference type="Proteomes" id="UP000253606"/>
    </source>
</evidence>
<protein>
    <submittedName>
        <fullName evidence="3">ASPIC/UnbV domain protein</fullName>
    </submittedName>
</protein>
<keyword evidence="4" id="KW-1185">Reference proteome</keyword>
<dbReference type="InterPro" id="IPR028994">
    <property type="entry name" value="Integrin_alpha_N"/>
</dbReference>
<dbReference type="KEGG" id="abas:ACPOL_4625"/>
<dbReference type="Proteomes" id="UP000253606">
    <property type="component" value="Chromosome"/>
</dbReference>
<dbReference type="PANTHER" id="PTHR16026:SF0">
    <property type="entry name" value="CARTILAGE ACIDIC PROTEIN 1"/>
    <property type="match status" value="1"/>
</dbReference>
<dbReference type="InterPro" id="IPR011519">
    <property type="entry name" value="UnbV_ASPIC"/>
</dbReference>
<dbReference type="Pfam" id="PF07593">
    <property type="entry name" value="UnbV_ASPIC"/>
    <property type="match status" value="1"/>
</dbReference>
<keyword evidence="1" id="KW-0732">Signal</keyword>
<dbReference type="Gene3D" id="2.130.10.130">
    <property type="entry name" value="Integrin alpha, N-terminal"/>
    <property type="match status" value="2"/>
</dbReference>
<reference evidence="3 4" key="1">
    <citation type="journal article" date="2018" name="Front. Microbiol.">
        <title>Hydrolytic Capabilities as a Key to Environmental Success: Chitinolytic and Cellulolytic Acidobacteria From Acidic Sub-arctic Soils and Boreal Peatlands.</title>
        <authorList>
            <person name="Belova S.E."/>
            <person name="Ravin N.V."/>
            <person name="Pankratov T.A."/>
            <person name="Rakitin A.L."/>
            <person name="Ivanova A.A."/>
            <person name="Beletsky A.V."/>
            <person name="Mardanov A.V."/>
            <person name="Sinninghe Damste J.S."/>
            <person name="Dedysh S.N."/>
        </authorList>
    </citation>
    <scope>NUCLEOTIDE SEQUENCE [LARGE SCALE GENOMIC DNA]</scope>
    <source>
        <strain evidence="3 4">SBC82</strain>
    </source>
</reference>
<dbReference type="PANTHER" id="PTHR16026">
    <property type="entry name" value="CARTILAGE ACIDIC PROTEIN 1"/>
    <property type="match status" value="1"/>
</dbReference>
<sequence>MAGLLLVAATTRSQEKRAGKAQFLNVTKSAGITFVHTKGKPGAPMILAEMAPGVCVGDFDGDGWPDFYIVNGGDLGVRGSRDSNALYHNNGDGTFTDLTTKAGVPGTSYGLGCVWGDYDNDGHPDLYVSQYGEDILYHNNGNGTFTDVTVKAGVGATELGTSFHSGATFFDYDRDGLLDLYVGGYVTFGTDSPQSCIIYGITTSCAPSAYNGSANALYHNNGDGTFTNVTKESGLFTSNGKNLSVGAADYDNDGWPDLFVANDGQSANLYHNERNGSFKDIGLLAGMAVGGQGGIMAGMCISLGDYDNDGWLDLYISDWQGSSDHLWKNDGKGGFDEMSHEAGITRATLDHLSFGGGFLDYDNDGLLDLFIANGHVFPGIERSFPRIHYKQTNTLLHNEGKMGFIDMSSSQGQDWQIPNSGRGAAFADFDNSGNLNILVGNGGAAPSLWRNQGRNGNHFINIKLIGTKSNRDAIGARVRIEVGGVSLIQEVEGGGSYLSQSDLRLHFGLGAAREVQAVQVMWPSGAHQEFNHMTADKFYLIEEGQEEVKLQYFAGHHDGTGFESSISRDTKFKKVP</sequence>
<dbReference type="InterPro" id="IPR027039">
    <property type="entry name" value="Crtac1"/>
</dbReference>
<name>A0A2Z5G547_9BACT</name>
<dbReference type="RefSeq" id="WP_161557481.1">
    <property type="nucleotide sequence ID" value="NZ_CP030840.1"/>
</dbReference>